<comment type="caution">
    <text evidence="2">The sequence shown here is derived from an EMBL/GenBank/DDBJ whole genome shotgun (WGS) entry which is preliminary data.</text>
</comment>
<evidence type="ECO:0000313" key="2">
    <source>
        <dbReference type="EMBL" id="KAK0491570.1"/>
    </source>
</evidence>
<evidence type="ECO:0000313" key="3">
    <source>
        <dbReference type="Proteomes" id="UP001175227"/>
    </source>
</evidence>
<feature type="compositionally biased region" description="Acidic residues" evidence="1">
    <location>
        <begin position="172"/>
        <end position="185"/>
    </location>
</feature>
<dbReference type="EMBL" id="JAUEPR010000001">
    <property type="protein sequence ID" value="KAK0491570.1"/>
    <property type="molecule type" value="Genomic_DNA"/>
</dbReference>
<accession>A0AA39PWY4</accession>
<feature type="compositionally biased region" description="Polar residues" evidence="1">
    <location>
        <begin position="512"/>
        <end position="524"/>
    </location>
</feature>
<sequence length="632" mass="71189">MAIENPIPPQKALADFEMRFPPFPQPPEGVEIIPFKDYKEVGILKETADFVERDALQIPTVAIKSVHSTDMCKTNAQSGAKDTKKFRSKAAGGRRQWWNDWEDMERRVQPGGYDERRSPQDRLHQAASDFIRARRPVPQKVNEIWDQIQLYLGLLQSTPVWHKKDPNKPSKDDEDDGDDLSDDEGIPQVKNVEISQNAYIPKKKARPRPPYENYGKKPHRVENDEQIQELLAAAKDAKNDKLLDFFENLAKNITIFLSHYMINQGFHFDDDKLIDFPRVLGFFVKYLIVNSVWPECKASLDRSQSIINVASQELICTSKISKALPDDLSRALRDHWIINPDVFYGDPVPNDDADTDMPEAKRLKVDPEAAAEFEQSLKDANLDLIKPEDMDELMEEAVVAEESGGWGSDSKWNVDDDAVPAAPNAWDNPSEQDWSFLTGAPRLMALLGPTALPITHTTGIVEQSMRRIADVIPPPKDASPLPHAKDPSPEAVEAELERRFTKVVLSPWLGSKTGSDEPTISTLSKGPVLGKDDILGDAPPSGPKPHNAWKDNITILVGENAARELRVGMGLGGSWIQMARQQDFEIQDDKKKKKKKKGKKSDDRFWYMCSLMTVLTSYHLAPSDVENYVPDL</sequence>
<keyword evidence="3" id="KW-1185">Reference proteome</keyword>
<feature type="region of interest" description="Disordered" evidence="1">
    <location>
        <begin position="511"/>
        <end position="546"/>
    </location>
</feature>
<dbReference type="Proteomes" id="UP001175227">
    <property type="component" value="Unassembled WGS sequence"/>
</dbReference>
<feature type="region of interest" description="Disordered" evidence="1">
    <location>
        <begin position="161"/>
        <end position="218"/>
    </location>
</feature>
<protein>
    <submittedName>
        <fullName evidence="2">Uncharacterized protein</fullName>
    </submittedName>
</protein>
<reference evidence="2" key="1">
    <citation type="submission" date="2023-06" db="EMBL/GenBank/DDBJ databases">
        <authorList>
            <consortium name="Lawrence Berkeley National Laboratory"/>
            <person name="Ahrendt S."/>
            <person name="Sahu N."/>
            <person name="Indic B."/>
            <person name="Wong-Bajracharya J."/>
            <person name="Merenyi Z."/>
            <person name="Ke H.-M."/>
            <person name="Monk M."/>
            <person name="Kocsube S."/>
            <person name="Drula E."/>
            <person name="Lipzen A."/>
            <person name="Balint B."/>
            <person name="Henrissat B."/>
            <person name="Andreopoulos B."/>
            <person name="Martin F.M."/>
            <person name="Harder C.B."/>
            <person name="Rigling D."/>
            <person name="Ford K.L."/>
            <person name="Foster G.D."/>
            <person name="Pangilinan J."/>
            <person name="Papanicolaou A."/>
            <person name="Barry K."/>
            <person name="LaButti K."/>
            <person name="Viragh M."/>
            <person name="Koriabine M."/>
            <person name="Yan M."/>
            <person name="Riley R."/>
            <person name="Champramary S."/>
            <person name="Plett K.L."/>
            <person name="Tsai I.J."/>
            <person name="Slot J."/>
            <person name="Sipos G."/>
            <person name="Plett J."/>
            <person name="Nagy L.G."/>
            <person name="Grigoriev I.V."/>
        </authorList>
    </citation>
    <scope>NUCLEOTIDE SEQUENCE</scope>
    <source>
        <strain evidence="2">ICMP 16352</strain>
    </source>
</reference>
<organism evidence="2 3">
    <name type="scientific">Armillaria novae-zelandiae</name>
    <dbReference type="NCBI Taxonomy" id="153914"/>
    <lineage>
        <taxon>Eukaryota</taxon>
        <taxon>Fungi</taxon>
        <taxon>Dikarya</taxon>
        <taxon>Basidiomycota</taxon>
        <taxon>Agaricomycotina</taxon>
        <taxon>Agaricomycetes</taxon>
        <taxon>Agaricomycetidae</taxon>
        <taxon>Agaricales</taxon>
        <taxon>Marasmiineae</taxon>
        <taxon>Physalacriaceae</taxon>
        <taxon>Armillaria</taxon>
    </lineage>
</organism>
<evidence type="ECO:0000256" key="1">
    <source>
        <dbReference type="SAM" id="MobiDB-lite"/>
    </source>
</evidence>
<name>A0AA39PWY4_9AGAR</name>
<dbReference type="AlphaFoldDB" id="A0AA39PWY4"/>
<gene>
    <name evidence="2" type="ORF">IW261DRAFT_1355222</name>
</gene>
<feature type="compositionally biased region" description="Basic and acidic residues" evidence="1">
    <location>
        <begin position="162"/>
        <end position="171"/>
    </location>
</feature>
<proteinExistence type="predicted"/>
<feature type="region of interest" description="Disordered" evidence="1">
    <location>
        <begin position="473"/>
        <end position="492"/>
    </location>
</feature>